<evidence type="ECO:0000313" key="15">
    <source>
        <dbReference type="Proteomes" id="UP000480943"/>
    </source>
</evidence>
<feature type="domain" description="DNA polymerase III beta sliding clamp central" evidence="12">
    <location>
        <begin position="140"/>
        <end position="250"/>
    </location>
</feature>
<keyword evidence="9" id="KW-0238">DNA-binding</keyword>
<evidence type="ECO:0000256" key="9">
    <source>
        <dbReference type="ARBA" id="ARBA00023125"/>
    </source>
</evidence>
<evidence type="ECO:0000259" key="11">
    <source>
        <dbReference type="Pfam" id="PF00712"/>
    </source>
</evidence>
<dbReference type="PANTHER" id="PTHR30478:SF0">
    <property type="entry name" value="BETA SLIDING CLAMP"/>
    <property type="match status" value="1"/>
</dbReference>
<name>A0AAD3WST9_PHODD</name>
<evidence type="ECO:0000256" key="5">
    <source>
        <dbReference type="ARBA" id="ARBA00022679"/>
    </source>
</evidence>
<dbReference type="GO" id="GO:0003677">
    <property type="term" value="F:DNA binding"/>
    <property type="evidence" value="ECO:0007669"/>
    <property type="project" value="UniProtKB-UniRule"/>
</dbReference>
<dbReference type="InterPro" id="IPR046938">
    <property type="entry name" value="DNA_clamp_sf"/>
</dbReference>
<dbReference type="RefSeq" id="WP_106341043.1">
    <property type="nucleotide sequence ID" value="NZ_JABXOQ010000111.1"/>
</dbReference>
<keyword evidence="6 10" id="KW-0548">Nucleotidyltransferase</keyword>
<dbReference type="Pfam" id="PF00712">
    <property type="entry name" value="DNA_pol3_beta"/>
    <property type="match status" value="1"/>
</dbReference>
<feature type="domain" description="DNA polymerase III beta sliding clamp C-terminal" evidence="13">
    <location>
        <begin position="252"/>
        <end position="382"/>
    </location>
</feature>
<reference evidence="14 15" key="1">
    <citation type="submission" date="2019-09" db="EMBL/GenBank/DDBJ databases">
        <title>Photobacterium damselae subsp. damselae CDC-2227-81, a human clinical isolate.</title>
        <authorList>
            <person name="Osorio C.R."/>
        </authorList>
    </citation>
    <scope>NUCLEOTIDE SEQUENCE [LARGE SCALE GENOMIC DNA]</scope>
    <source>
        <strain evidence="14 15">CDC-2227-81</strain>
    </source>
</reference>
<evidence type="ECO:0000256" key="4">
    <source>
        <dbReference type="ARBA" id="ARBA00022490"/>
    </source>
</evidence>
<evidence type="ECO:0000259" key="13">
    <source>
        <dbReference type="Pfam" id="PF02768"/>
    </source>
</evidence>
<sequence length="383" mass="42375">MQIKATNNLELLKFIGHACSNADSRQTSIDAFDFVLITNDENGLRITASNGNQTFIRECESSDVVATAQGSVCLDAGKLFQVVRSLPKNTPVSLKLVKGKDRAMVSCGRSRLQIKTIDCQNYPTVPLLDNEQQRFTCDAEVVIGMLKRTMYATGKKDVRAYLNSVMVQTINNCLFVVGTDGHRLAANREMLHGESVNDCQILIPVHAVSVLTRLSEPSDKITISISESRVEFKWGTLIYRTNLVDAKYPDIRRVIPAPSNKKAVVNRIEFIDVLSRLIVILAGEVAPKVKLNFANNVIQLTTVNNELGKGNDDNENLGTDEISAIISEDIGFDFYLNPRYLIDALNNTPDDQVTIELKDVNSPALITPTVSRTSLNLVMPFRA</sequence>
<evidence type="ECO:0000256" key="1">
    <source>
        <dbReference type="ARBA" id="ARBA00004496"/>
    </source>
</evidence>
<evidence type="ECO:0000256" key="10">
    <source>
        <dbReference type="PIRNR" id="PIRNR000804"/>
    </source>
</evidence>
<dbReference type="InterPro" id="IPR022635">
    <property type="entry name" value="DNA_polIII_beta_C"/>
</dbReference>
<feature type="domain" description="DNA polymerase III beta sliding clamp N-terminal" evidence="11">
    <location>
        <begin position="10"/>
        <end position="126"/>
    </location>
</feature>
<proteinExistence type="inferred from homology"/>
<dbReference type="Gene3D" id="3.70.10.10">
    <property type="match status" value="1"/>
</dbReference>
<dbReference type="InterPro" id="IPR022634">
    <property type="entry name" value="DNA_polIII_beta_N"/>
</dbReference>
<dbReference type="Pfam" id="PF02767">
    <property type="entry name" value="DNA_pol3_beta_2"/>
    <property type="match status" value="1"/>
</dbReference>
<comment type="similarity">
    <text evidence="2 10">Belongs to the beta sliding clamp family.</text>
</comment>
<dbReference type="SUPFAM" id="SSF55979">
    <property type="entry name" value="DNA clamp"/>
    <property type="match status" value="3"/>
</dbReference>
<evidence type="ECO:0000313" key="14">
    <source>
        <dbReference type="EMBL" id="KAB1176597.1"/>
    </source>
</evidence>
<dbReference type="GO" id="GO:0009360">
    <property type="term" value="C:DNA polymerase III complex"/>
    <property type="evidence" value="ECO:0007669"/>
    <property type="project" value="InterPro"/>
</dbReference>
<dbReference type="PANTHER" id="PTHR30478">
    <property type="entry name" value="DNA POLYMERASE III SUBUNIT BETA"/>
    <property type="match status" value="1"/>
</dbReference>
<evidence type="ECO:0000256" key="2">
    <source>
        <dbReference type="ARBA" id="ARBA00010752"/>
    </source>
</evidence>
<dbReference type="GO" id="GO:0008408">
    <property type="term" value="F:3'-5' exonuclease activity"/>
    <property type="evidence" value="ECO:0007669"/>
    <property type="project" value="InterPro"/>
</dbReference>
<dbReference type="GO" id="GO:0006271">
    <property type="term" value="P:DNA strand elongation involved in DNA replication"/>
    <property type="evidence" value="ECO:0007669"/>
    <property type="project" value="TreeGrafter"/>
</dbReference>
<evidence type="ECO:0000256" key="6">
    <source>
        <dbReference type="ARBA" id="ARBA00022695"/>
    </source>
</evidence>
<dbReference type="InterPro" id="IPR001001">
    <property type="entry name" value="DNA_polIII_beta"/>
</dbReference>
<dbReference type="PIRSF" id="PIRSF000804">
    <property type="entry name" value="DNA_pol_III_b"/>
    <property type="match status" value="1"/>
</dbReference>
<dbReference type="GO" id="GO:0005737">
    <property type="term" value="C:cytoplasm"/>
    <property type="evidence" value="ECO:0007669"/>
    <property type="project" value="UniProtKB-SubCell"/>
</dbReference>
<protein>
    <recommendedName>
        <fullName evidence="3 10">Beta sliding clamp</fullName>
    </recommendedName>
</protein>
<dbReference type="CDD" id="cd00140">
    <property type="entry name" value="beta_clamp"/>
    <property type="match status" value="1"/>
</dbReference>
<evidence type="ECO:0000256" key="7">
    <source>
        <dbReference type="ARBA" id="ARBA00022705"/>
    </source>
</evidence>
<dbReference type="NCBIfam" id="TIGR00663">
    <property type="entry name" value="dnan"/>
    <property type="match status" value="1"/>
</dbReference>
<dbReference type="GO" id="GO:0003887">
    <property type="term" value="F:DNA-directed DNA polymerase activity"/>
    <property type="evidence" value="ECO:0007669"/>
    <property type="project" value="UniProtKB-UniRule"/>
</dbReference>
<keyword evidence="4 10" id="KW-0963">Cytoplasm</keyword>
<keyword evidence="5 10" id="KW-0808">Transferase</keyword>
<accession>A0AAD3WST9</accession>
<comment type="subunit">
    <text evidence="10">Forms a ring-shaped head-to-tail homodimer around DNA.</text>
</comment>
<dbReference type="Proteomes" id="UP000480943">
    <property type="component" value="Unassembled WGS sequence"/>
</dbReference>
<evidence type="ECO:0000256" key="8">
    <source>
        <dbReference type="ARBA" id="ARBA00022932"/>
    </source>
</evidence>
<keyword evidence="8 10" id="KW-0239">DNA-directed DNA polymerase</keyword>
<evidence type="ECO:0000256" key="3">
    <source>
        <dbReference type="ARBA" id="ARBA00021035"/>
    </source>
</evidence>
<keyword evidence="7 10" id="KW-0235">DNA replication</keyword>
<organism evidence="14 15">
    <name type="scientific">Photobacterium damselae subsp. damselae</name>
    <name type="common">Listonella damsela</name>
    <dbReference type="NCBI Taxonomy" id="85581"/>
    <lineage>
        <taxon>Bacteria</taxon>
        <taxon>Pseudomonadati</taxon>
        <taxon>Pseudomonadota</taxon>
        <taxon>Gammaproteobacteria</taxon>
        <taxon>Vibrionales</taxon>
        <taxon>Vibrionaceae</taxon>
        <taxon>Photobacterium</taxon>
    </lineage>
</organism>
<dbReference type="AlphaFoldDB" id="A0AAD3WST9"/>
<comment type="function">
    <text evidence="10">Confers DNA tethering and processivity to DNA polymerases and other proteins. Acts as a clamp, forming a ring around DNA (a reaction catalyzed by the clamp-loading complex) which diffuses in an ATP-independent manner freely and bidirectionally along dsDNA. Initially characterized for its ability to contact the catalytic subunit of DNA polymerase III (Pol III), a complex, multichain enzyme responsible for most of the replicative synthesis in bacteria; Pol III exhibits 3'-5' exonuclease proofreading activity. The beta chain is required for initiation of replication as well as for processivity of DNA replication.</text>
</comment>
<dbReference type="Pfam" id="PF02768">
    <property type="entry name" value="DNA_pol3_beta_3"/>
    <property type="match status" value="1"/>
</dbReference>
<dbReference type="SMART" id="SM00480">
    <property type="entry name" value="POL3Bc"/>
    <property type="match status" value="1"/>
</dbReference>
<evidence type="ECO:0000259" key="12">
    <source>
        <dbReference type="Pfam" id="PF02767"/>
    </source>
</evidence>
<dbReference type="Gene3D" id="3.10.150.10">
    <property type="entry name" value="DNA Polymerase III, subunit A, domain 2"/>
    <property type="match status" value="1"/>
</dbReference>
<comment type="subcellular location">
    <subcellularLocation>
        <location evidence="1 10">Cytoplasm</location>
    </subcellularLocation>
</comment>
<dbReference type="InterPro" id="IPR022637">
    <property type="entry name" value="DNA_polIII_beta_cen"/>
</dbReference>
<dbReference type="EMBL" id="VZUQ01000086">
    <property type="protein sequence ID" value="KAB1176597.1"/>
    <property type="molecule type" value="Genomic_DNA"/>
</dbReference>
<comment type="caution">
    <text evidence="14">The sequence shown here is derived from an EMBL/GenBank/DDBJ whole genome shotgun (WGS) entry which is preliminary data.</text>
</comment>
<gene>
    <name evidence="14" type="primary">dnaN</name>
    <name evidence="14" type="ORF">F6450_17915</name>
</gene>